<dbReference type="Gene3D" id="1.20.58.1000">
    <property type="entry name" value="Metal-sensitive repressor, helix protomer"/>
    <property type="match status" value="1"/>
</dbReference>
<dbReference type="KEGG" id="tsv:DSM104635_02527"/>
<dbReference type="InterPro" id="IPR038390">
    <property type="entry name" value="Metal_Tscrpt_repr_sf"/>
</dbReference>
<protein>
    <submittedName>
        <fullName evidence="2">Copper-sensitive operon repressor</fullName>
    </submittedName>
</protein>
<name>A0A6I6MSB8_9CAUL</name>
<keyword evidence="3" id="KW-1185">Reference proteome</keyword>
<dbReference type="GO" id="GO:0045892">
    <property type="term" value="P:negative regulation of DNA-templated transcription"/>
    <property type="evidence" value="ECO:0007669"/>
    <property type="project" value="UniProtKB-ARBA"/>
</dbReference>
<evidence type="ECO:0000313" key="2">
    <source>
        <dbReference type="EMBL" id="QGZ95677.1"/>
    </source>
</evidence>
<sequence length="89" mass="10168">MRDRSHLVNRLRRIEGQVRGLSGMIEDGRYCIDVLTQLRAARAALNRVETIMLKEHLNHCIESAIVSGDAGQQRKKATELIELLTRSER</sequence>
<accession>A0A6I6MSB8</accession>
<organism evidence="2 3">
    <name type="scientific">Terricaulis silvestris</name>
    <dbReference type="NCBI Taxonomy" id="2686094"/>
    <lineage>
        <taxon>Bacteria</taxon>
        <taxon>Pseudomonadati</taxon>
        <taxon>Pseudomonadota</taxon>
        <taxon>Alphaproteobacteria</taxon>
        <taxon>Caulobacterales</taxon>
        <taxon>Caulobacteraceae</taxon>
        <taxon>Terricaulis</taxon>
    </lineage>
</organism>
<dbReference type="GO" id="GO:0046872">
    <property type="term" value="F:metal ion binding"/>
    <property type="evidence" value="ECO:0007669"/>
    <property type="project" value="InterPro"/>
</dbReference>
<proteinExistence type="inferred from homology"/>
<dbReference type="Proteomes" id="UP000431269">
    <property type="component" value="Chromosome"/>
</dbReference>
<comment type="similarity">
    <text evidence="1">Belongs to the FrmR/RcnR family.</text>
</comment>
<dbReference type="Pfam" id="PF02583">
    <property type="entry name" value="Trns_repr_metal"/>
    <property type="match status" value="1"/>
</dbReference>
<dbReference type="PANTHER" id="PTHR33677">
    <property type="entry name" value="TRANSCRIPTIONAL REPRESSOR FRMR-RELATED"/>
    <property type="match status" value="1"/>
</dbReference>
<evidence type="ECO:0000313" key="3">
    <source>
        <dbReference type="Proteomes" id="UP000431269"/>
    </source>
</evidence>
<dbReference type="EMBL" id="CP047045">
    <property type="protein sequence ID" value="QGZ95677.1"/>
    <property type="molecule type" value="Genomic_DNA"/>
</dbReference>
<reference evidence="3" key="1">
    <citation type="submission" date="2019-12" db="EMBL/GenBank/DDBJ databases">
        <title>Complete genome of Terracaulis silvestris 0127_4.</title>
        <authorList>
            <person name="Vieira S."/>
            <person name="Riedel T."/>
            <person name="Sproer C."/>
            <person name="Pascual J."/>
            <person name="Boedeker C."/>
            <person name="Overmann J."/>
        </authorList>
    </citation>
    <scope>NUCLEOTIDE SEQUENCE [LARGE SCALE GENOMIC DNA]</scope>
    <source>
        <strain evidence="3">0127_4</strain>
    </source>
</reference>
<dbReference type="GO" id="GO:0003677">
    <property type="term" value="F:DNA binding"/>
    <property type="evidence" value="ECO:0007669"/>
    <property type="project" value="InterPro"/>
</dbReference>
<dbReference type="AlphaFoldDB" id="A0A6I6MSB8"/>
<gene>
    <name evidence="2" type="primary">csoR</name>
    <name evidence="2" type="ORF">DSM104635_02527</name>
</gene>
<dbReference type="CDD" id="cd10148">
    <property type="entry name" value="CsoR-like_DUF156"/>
    <property type="match status" value="1"/>
</dbReference>
<dbReference type="InterPro" id="IPR003735">
    <property type="entry name" value="Metal_Tscrpt_repr"/>
</dbReference>
<evidence type="ECO:0000256" key="1">
    <source>
        <dbReference type="ARBA" id="ARBA00005260"/>
    </source>
</evidence>
<dbReference type="RefSeq" id="WP_158766521.1">
    <property type="nucleotide sequence ID" value="NZ_CP047045.1"/>
</dbReference>